<evidence type="ECO:0000313" key="2">
    <source>
        <dbReference type="EMBL" id="CAL1378140.1"/>
    </source>
</evidence>
<feature type="region of interest" description="Disordered" evidence="1">
    <location>
        <begin position="1"/>
        <end position="95"/>
    </location>
</feature>
<accession>A0AAV2DXS8</accession>
<evidence type="ECO:0000313" key="3">
    <source>
        <dbReference type="Proteomes" id="UP001497516"/>
    </source>
</evidence>
<name>A0AAV2DXS8_9ROSI</name>
<evidence type="ECO:0000256" key="1">
    <source>
        <dbReference type="SAM" id="MobiDB-lite"/>
    </source>
</evidence>
<dbReference type="AlphaFoldDB" id="A0AAV2DXS8"/>
<dbReference type="EMBL" id="OZ034816">
    <property type="protein sequence ID" value="CAL1378140.1"/>
    <property type="molecule type" value="Genomic_DNA"/>
</dbReference>
<keyword evidence="3" id="KW-1185">Reference proteome</keyword>
<sequence length="95" mass="10682">MHGRTRMDPNRNASLRTGKGSWAVGLGRGRARPPGGDDGPPGYEHYPEDDGYGWVQSREMTDEHYPKDDGTPGYEHYPEDDGYGYSQVRRLKPLS</sequence>
<organism evidence="2 3">
    <name type="scientific">Linum trigynum</name>
    <dbReference type="NCBI Taxonomy" id="586398"/>
    <lineage>
        <taxon>Eukaryota</taxon>
        <taxon>Viridiplantae</taxon>
        <taxon>Streptophyta</taxon>
        <taxon>Embryophyta</taxon>
        <taxon>Tracheophyta</taxon>
        <taxon>Spermatophyta</taxon>
        <taxon>Magnoliopsida</taxon>
        <taxon>eudicotyledons</taxon>
        <taxon>Gunneridae</taxon>
        <taxon>Pentapetalae</taxon>
        <taxon>rosids</taxon>
        <taxon>fabids</taxon>
        <taxon>Malpighiales</taxon>
        <taxon>Linaceae</taxon>
        <taxon>Linum</taxon>
    </lineage>
</organism>
<protein>
    <submittedName>
        <fullName evidence="2">Uncharacterized protein</fullName>
    </submittedName>
</protein>
<reference evidence="2 3" key="1">
    <citation type="submission" date="2024-04" db="EMBL/GenBank/DDBJ databases">
        <authorList>
            <person name="Fracassetti M."/>
        </authorList>
    </citation>
    <scope>NUCLEOTIDE SEQUENCE [LARGE SCALE GENOMIC DNA]</scope>
</reference>
<gene>
    <name evidence="2" type="ORF">LTRI10_LOCUS19742</name>
</gene>
<feature type="compositionally biased region" description="Basic and acidic residues" evidence="1">
    <location>
        <begin position="59"/>
        <end position="70"/>
    </location>
</feature>
<proteinExistence type="predicted"/>
<dbReference type="Proteomes" id="UP001497516">
    <property type="component" value="Chromosome 3"/>
</dbReference>